<reference evidence="2 3" key="1">
    <citation type="submission" date="2023-07" db="EMBL/GenBank/DDBJ databases">
        <title>Sorghum-associated microbial communities from plants grown in Nebraska, USA.</title>
        <authorList>
            <person name="Schachtman D."/>
        </authorList>
    </citation>
    <scope>NUCLEOTIDE SEQUENCE [LARGE SCALE GENOMIC DNA]</scope>
    <source>
        <strain evidence="2 3">BE248</strain>
    </source>
</reference>
<dbReference type="InterPro" id="IPR019662">
    <property type="entry name" value="DUF2516"/>
</dbReference>
<protein>
    <recommendedName>
        <fullName evidence="4">DUF2516 family protein</fullName>
    </recommendedName>
</protein>
<feature type="transmembrane region" description="Helical" evidence="1">
    <location>
        <begin position="68"/>
        <end position="86"/>
    </location>
</feature>
<dbReference type="Proteomes" id="UP001257739">
    <property type="component" value="Unassembled WGS sequence"/>
</dbReference>
<proteinExistence type="predicted"/>
<gene>
    <name evidence="2" type="ORF">J2X11_000796</name>
</gene>
<comment type="caution">
    <text evidence="2">The sequence shown here is derived from an EMBL/GenBank/DDBJ whole genome shotgun (WGS) entry which is preliminary data.</text>
</comment>
<name>A0ABU1ULA8_9ACTN</name>
<keyword evidence="1" id="KW-0812">Transmembrane</keyword>
<sequence length="92" mass="9792">MPDLFAVQNGLSLIIGVALFAAKAFALVDCVGRPSAQFTYIETLPKRSWLIILCLAVAGHVVDGFRPLGLLSLIGTVAAFVYLAQVRGSDSR</sequence>
<feature type="transmembrane region" description="Helical" evidence="1">
    <location>
        <begin position="12"/>
        <end position="32"/>
    </location>
</feature>
<keyword evidence="3" id="KW-1185">Reference proteome</keyword>
<evidence type="ECO:0000313" key="2">
    <source>
        <dbReference type="EMBL" id="MDR7085957.1"/>
    </source>
</evidence>
<dbReference type="RefSeq" id="WP_309967017.1">
    <property type="nucleotide sequence ID" value="NZ_JAVDWH010000001.1"/>
</dbReference>
<evidence type="ECO:0000256" key="1">
    <source>
        <dbReference type="SAM" id="Phobius"/>
    </source>
</evidence>
<accession>A0ABU1ULA8</accession>
<dbReference type="Pfam" id="PF10724">
    <property type="entry name" value="DUF2516"/>
    <property type="match status" value="1"/>
</dbReference>
<evidence type="ECO:0000313" key="3">
    <source>
        <dbReference type="Proteomes" id="UP001257739"/>
    </source>
</evidence>
<dbReference type="EMBL" id="JAVDWH010000001">
    <property type="protein sequence ID" value="MDR7085957.1"/>
    <property type="molecule type" value="Genomic_DNA"/>
</dbReference>
<feature type="transmembrane region" description="Helical" evidence="1">
    <location>
        <begin position="44"/>
        <end position="62"/>
    </location>
</feature>
<keyword evidence="1" id="KW-0472">Membrane</keyword>
<evidence type="ECO:0008006" key="4">
    <source>
        <dbReference type="Google" id="ProtNLM"/>
    </source>
</evidence>
<organism evidence="2 3">
    <name type="scientific">Aeromicrobium panaciterrae</name>
    <dbReference type="NCBI Taxonomy" id="363861"/>
    <lineage>
        <taxon>Bacteria</taxon>
        <taxon>Bacillati</taxon>
        <taxon>Actinomycetota</taxon>
        <taxon>Actinomycetes</taxon>
        <taxon>Propionibacteriales</taxon>
        <taxon>Nocardioidaceae</taxon>
        <taxon>Aeromicrobium</taxon>
    </lineage>
</organism>
<keyword evidence="1" id="KW-1133">Transmembrane helix</keyword>